<proteinExistence type="predicted"/>
<keyword evidence="1" id="KW-0732">Signal</keyword>
<evidence type="ECO:0000256" key="1">
    <source>
        <dbReference type="SAM" id="SignalP"/>
    </source>
</evidence>
<dbReference type="KEGG" id="vgu:HYG85_03880"/>
<evidence type="ECO:0000313" key="3">
    <source>
        <dbReference type="Proteomes" id="UP000677305"/>
    </source>
</evidence>
<name>A0A8J8M833_9FIRM</name>
<dbReference type="Proteomes" id="UP000677305">
    <property type="component" value="Chromosome"/>
</dbReference>
<organism evidence="2 3">
    <name type="scientific">Vallitalea guaymasensis</name>
    <dbReference type="NCBI Taxonomy" id="1185412"/>
    <lineage>
        <taxon>Bacteria</taxon>
        <taxon>Bacillati</taxon>
        <taxon>Bacillota</taxon>
        <taxon>Clostridia</taxon>
        <taxon>Lachnospirales</taxon>
        <taxon>Vallitaleaceae</taxon>
        <taxon>Vallitalea</taxon>
    </lineage>
</organism>
<dbReference type="EMBL" id="CP058561">
    <property type="protein sequence ID" value="QUH28099.1"/>
    <property type="molecule type" value="Genomic_DNA"/>
</dbReference>
<gene>
    <name evidence="2" type="ORF">HYG85_03880</name>
</gene>
<feature type="signal peptide" evidence="1">
    <location>
        <begin position="1"/>
        <end position="22"/>
    </location>
</feature>
<feature type="chain" id="PRO_5039567960" evidence="1">
    <location>
        <begin position="23"/>
        <end position="301"/>
    </location>
</feature>
<evidence type="ECO:0000313" key="2">
    <source>
        <dbReference type="EMBL" id="QUH28099.1"/>
    </source>
</evidence>
<keyword evidence="3" id="KW-1185">Reference proteome</keyword>
<dbReference type="AlphaFoldDB" id="A0A8J8M833"/>
<accession>A0A8J8M833</accession>
<sequence>MINSKKTLFYFFFILCIILNTACSSSYNQSNKTINQNSTVKDVSQVNESKQEETEIKVEEQVILEQGDIIITLKSLQLDGMFGTALKVLVENNSQNSITVQIRDSSINGVMVDTLFSCEVGSNKKANDEIIFSRTDIEQAGIDIIKDFEFRFHVFDSQTWDGIFDSEIVTIETNADSSYLQKYNDSGTVVLEDKGFKIVMKRVDSTKSFWGADVHVYIENNSDTDATIQARDVSINGFMVNPIFSSKVLAGKKSYDTITFLESELLENDIDSIDEMELSFHIFNTNGWDGIFDSPKISVTF</sequence>
<reference evidence="2 3" key="1">
    <citation type="submission" date="2020-07" db="EMBL/GenBank/DDBJ databases">
        <title>Vallitalea guaymasensis genome.</title>
        <authorList>
            <person name="Postec A."/>
        </authorList>
    </citation>
    <scope>NUCLEOTIDE SEQUENCE [LARGE SCALE GENOMIC DNA]</scope>
    <source>
        <strain evidence="2 3">Ra1766G1</strain>
    </source>
</reference>
<protein>
    <submittedName>
        <fullName evidence="2">Uncharacterized protein</fullName>
    </submittedName>
</protein>
<dbReference type="RefSeq" id="WP_212692366.1">
    <property type="nucleotide sequence ID" value="NZ_CP058561.1"/>
</dbReference>